<evidence type="ECO:0000256" key="8">
    <source>
        <dbReference type="ARBA" id="ARBA00022777"/>
    </source>
</evidence>
<dbReference type="AlphaFoldDB" id="A0A7X4LJV1"/>
<dbReference type="InterPro" id="IPR003594">
    <property type="entry name" value="HATPase_dom"/>
</dbReference>
<evidence type="ECO:0000256" key="10">
    <source>
        <dbReference type="ARBA" id="ARBA00022989"/>
    </source>
</evidence>
<dbReference type="CDD" id="cd00075">
    <property type="entry name" value="HATPase"/>
    <property type="match status" value="1"/>
</dbReference>
<keyword evidence="5" id="KW-0808">Transferase</keyword>
<feature type="transmembrane region" description="Helical" evidence="13">
    <location>
        <begin position="15"/>
        <end position="36"/>
    </location>
</feature>
<evidence type="ECO:0000256" key="3">
    <source>
        <dbReference type="ARBA" id="ARBA00012438"/>
    </source>
</evidence>
<keyword evidence="8" id="KW-0418">Kinase</keyword>
<keyword evidence="6 13" id="KW-0812">Transmembrane</keyword>
<dbReference type="PRINTS" id="PR00344">
    <property type="entry name" value="BCTRLSENSOR"/>
</dbReference>
<keyword evidence="16" id="KW-1185">Reference proteome</keyword>
<evidence type="ECO:0000256" key="6">
    <source>
        <dbReference type="ARBA" id="ARBA00022692"/>
    </source>
</evidence>
<keyword evidence="9" id="KW-0067">ATP-binding</keyword>
<keyword evidence="12 13" id="KW-0472">Membrane</keyword>
<dbReference type="SMART" id="SM00388">
    <property type="entry name" value="HisKA"/>
    <property type="match status" value="1"/>
</dbReference>
<comment type="subcellular location">
    <subcellularLocation>
        <location evidence="2">Membrane</location>
        <topology evidence="2">Multi-pass membrane protein</topology>
    </subcellularLocation>
</comment>
<evidence type="ECO:0000256" key="2">
    <source>
        <dbReference type="ARBA" id="ARBA00004141"/>
    </source>
</evidence>
<dbReference type="InterPro" id="IPR036097">
    <property type="entry name" value="HisK_dim/P_sf"/>
</dbReference>
<accession>A0A7X4LJV1</accession>
<dbReference type="SMART" id="SM00387">
    <property type="entry name" value="HATPase_c"/>
    <property type="match status" value="1"/>
</dbReference>
<evidence type="ECO:0000256" key="4">
    <source>
        <dbReference type="ARBA" id="ARBA00022553"/>
    </source>
</evidence>
<evidence type="ECO:0000256" key="13">
    <source>
        <dbReference type="SAM" id="Phobius"/>
    </source>
</evidence>
<dbReference type="GO" id="GO:0005524">
    <property type="term" value="F:ATP binding"/>
    <property type="evidence" value="ECO:0007669"/>
    <property type="project" value="UniProtKB-KW"/>
</dbReference>
<evidence type="ECO:0000256" key="12">
    <source>
        <dbReference type="ARBA" id="ARBA00023136"/>
    </source>
</evidence>
<dbReference type="PROSITE" id="PS50109">
    <property type="entry name" value="HIS_KIN"/>
    <property type="match status" value="1"/>
</dbReference>
<dbReference type="Gene3D" id="3.30.565.10">
    <property type="entry name" value="Histidine kinase-like ATPase, C-terminal domain"/>
    <property type="match status" value="1"/>
</dbReference>
<proteinExistence type="predicted"/>
<reference evidence="15 16" key="1">
    <citation type="submission" date="2019-10" db="EMBL/GenBank/DDBJ databases">
        <title>Vibrio sp. nov. isolated from a shrimp pond.</title>
        <authorList>
            <person name="Gomez-Gil B."/>
            <person name="Enciso-Ibarra J."/>
            <person name="Enciso-Ibarra K."/>
            <person name="Bolan-Mejia C."/>
        </authorList>
    </citation>
    <scope>NUCLEOTIDE SEQUENCE [LARGE SCALE GENOMIC DNA]</scope>
    <source>
        <strain evidence="15 16">CAIM 722</strain>
    </source>
</reference>
<evidence type="ECO:0000313" key="15">
    <source>
        <dbReference type="EMBL" id="MZI92952.1"/>
    </source>
</evidence>
<dbReference type="PANTHER" id="PTHR45436">
    <property type="entry name" value="SENSOR HISTIDINE KINASE YKOH"/>
    <property type="match status" value="1"/>
</dbReference>
<dbReference type="InterPro" id="IPR050428">
    <property type="entry name" value="TCS_sensor_his_kinase"/>
</dbReference>
<dbReference type="Proteomes" id="UP000462621">
    <property type="component" value="Unassembled WGS sequence"/>
</dbReference>
<dbReference type="EMBL" id="WEKT01000008">
    <property type="protein sequence ID" value="MZI92952.1"/>
    <property type="molecule type" value="Genomic_DNA"/>
</dbReference>
<evidence type="ECO:0000256" key="7">
    <source>
        <dbReference type="ARBA" id="ARBA00022741"/>
    </source>
</evidence>
<keyword evidence="10 13" id="KW-1133">Transmembrane helix</keyword>
<dbReference type="GO" id="GO:0005886">
    <property type="term" value="C:plasma membrane"/>
    <property type="evidence" value="ECO:0007669"/>
    <property type="project" value="TreeGrafter"/>
</dbReference>
<dbReference type="InterPro" id="IPR004358">
    <property type="entry name" value="Sig_transdc_His_kin-like_C"/>
</dbReference>
<dbReference type="InterPro" id="IPR005467">
    <property type="entry name" value="His_kinase_dom"/>
</dbReference>
<comment type="caution">
    <text evidence="15">The sequence shown here is derived from an EMBL/GenBank/DDBJ whole genome shotgun (WGS) entry which is preliminary data.</text>
</comment>
<dbReference type="InterPro" id="IPR036890">
    <property type="entry name" value="HATPase_C_sf"/>
</dbReference>
<protein>
    <recommendedName>
        <fullName evidence="3">histidine kinase</fullName>
        <ecNumber evidence="3">2.7.13.3</ecNumber>
    </recommendedName>
</protein>
<dbReference type="CDD" id="cd00082">
    <property type="entry name" value="HisKA"/>
    <property type="match status" value="1"/>
</dbReference>
<keyword evidence="11" id="KW-0902">Two-component regulatory system</keyword>
<evidence type="ECO:0000256" key="9">
    <source>
        <dbReference type="ARBA" id="ARBA00022840"/>
    </source>
</evidence>
<keyword evidence="7" id="KW-0547">Nucleotide-binding</keyword>
<dbReference type="GO" id="GO:0000155">
    <property type="term" value="F:phosphorelay sensor kinase activity"/>
    <property type="evidence" value="ECO:0007669"/>
    <property type="project" value="InterPro"/>
</dbReference>
<evidence type="ECO:0000256" key="1">
    <source>
        <dbReference type="ARBA" id="ARBA00000085"/>
    </source>
</evidence>
<evidence type="ECO:0000256" key="5">
    <source>
        <dbReference type="ARBA" id="ARBA00022679"/>
    </source>
</evidence>
<organism evidence="15 16">
    <name type="scientific">Vibrio eleionomae</name>
    <dbReference type="NCBI Taxonomy" id="2653505"/>
    <lineage>
        <taxon>Bacteria</taxon>
        <taxon>Pseudomonadati</taxon>
        <taxon>Pseudomonadota</taxon>
        <taxon>Gammaproteobacteria</taxon>
        <taxon>Vibrionales</taxon>
        <taxon>Vibrionaceae</taxon>
        <taxon>Vibrio</taxon>
    </lineage>
</organism>
<feature type="domain" description="Histidine kinase" evidence="14">
    <location>
        <begin position="261"/>
        <end position="471"/>
    </location>
</feature>
<dbReference type="Pfam" id="PF00512">
    <property type="entry name" value="HisKA"/>
    <property type="match status" value="1"/>
</dbReference>
<dbReference type="Pfam" id="PF02518">
    <property type="entry name" value="HATPase_c"/>
    <property type="match status" value="1"/>
</dbReference>
<evidence type="ECO:0000256" key="11">
    <source>
        <dbReference type="ARBA" id="ARBA00023012"/>
    </source>
</evidence>
<dbReference type="EC" id="2.7.13.3" evidence="3"/>
<dbReference type="InterPro" id="IPR003661">
    <property type="entry name" value="HisK_dim/P_dom"/>
</dbReference>
<name>A0A7X4LJV1_9VIBR</name>
<feature type="transmembrane region" description="Helical" evidence="13">
    <location>
        <begin position="177"/>
        <end position="200"/>
    </location>
</feature>
<dbReference type="SUPFAM" id="SSF55874">
    <property type="entry name" value="ATPase domain of HSP90 chaperone/DNA topoisomerase II/histidine kinase"/>
    <property type="match status" value="1"/>
</dbReference>
<evidence type="ECO:0000313" key="16">
    <source>
        <dbReference type="Proteomes" id="UP000462621"/>
    </source>
</evidence>
<sequence>MKNNAHKVFSMKKRLTWSVVLLSTCLILISLIFSYFESRHEIREVYDARLGQSAKMALLSVPSVINNLDDKVAKKQLSNWMAQLSQQADSQGGEGPTDYGHPYERNILIQYYRDGKMLWSSIPSMTAINHNPDYYGYGYVSHIGKTWRFFQLRMPDSDDYVVTAEKLSIRHEMINELALSTALPQLILIPCLGIVMALLIERNFKPITELRSAISQRNINKLDKIYVQHPTTELTPLVAALNTLLGELDEAWQREKRFTRMAAHELKTPLTILRLNAENAFDAPTKEQLTTSLNHILAGIDRTDRLIQQLLMLARVESVKSLQFVKIELAEFLQSVLAEIAPMALKQDQELSLDANPAVIMGDPALLRVLFLNLLDNAIRYSGKRTAISVVLTESDDHFIVNVSDSGKPIEQEVRDKLFDNFYRANSERGDGAGLGMSITRDIAKLHHGNVALLDHDLKGNTFQITLKKHNL</sequence>
<gene>
    <name evidence="15" type="ORF">F9817_07045</name>
</gene>
<dbReference type="Gene3D" id="1.10.287.130">
    <property type="match status" value="1"/>
</dbReference>
<comment type="catalytic activity">
    <reaction evidence="1">
        <text>ATP + protein L-histidine = ADP + protein N-phospho-L-histidine.</text>
        <dbReference type="EC" id="2.7.13.3"/>
    </reaction>
</comment>
<dbReference type="PANTHER" id="PTHR45436:SF14">
    <property type="entry name" value="SENSOR PROTEIN QSEC"/>
    <property type="match status" value="1"/>
</dbReference>
<keyword evidence="4" id="KW-0597">Phosphoprotein</keyword>
<dbReference type="SUPFAM" id="SSF47384">
    <property type="entry name" value="Homodimeric domain of signal transducing histidine kinase"/>
    <property type="match status" value="1"/>
</dbReference>
<evidence type="ECO:0000259" key="14">
    <source>
        <dbReference type="PROSITE" id="PS50109"/>
    </source>
</evidence>